<reference evidence="2" key="1">
    <citation type="submission" date="2021-05" db="EMBL/GenBank/DDBJ databases">
        <authorList>
            <person name="Pietrasiak N."/>
            <person name="Ward R."/>
            <person name="Stajich J.E."/>
            <person name="Kurbessoian T."/>
        </authorList>
    </citation>
    <scope>NUCLEOTIDE SEQUENCE</scope>
    <source>
        <strain evidence="2">GSE-NOS-MK-12-04C</strain>
    </source>
</reference>
<dbReference type="GO" id="GO:0097351">
    <property type="term" value="F:toxin sequestering activity"/>
    <property type="evidence" value="ECO:0007669"/>
    <property type="project" value="InterPro"/>
</dbReference>
<reference evidence="2" key="2">
    <citation type="journal article" date="2022" name="Microbiol. Resour. Announc.">
        <title>Metagenome Sequencing to Explore Phylogenomics of Terrestrial Cyanobacteria.</title>
        <authorList>
            <person name="Ward R.D."/>
            <person name="Stajich J.E."/>
            <person name="Johansen J.R."/>
            <person name="Huntemann M."/>
            <person name="Clum A."/>
            <person name="Foster B."/>
            <person name="Foster B."/>
            <person name="Roux S."/>
            <person name="Palaniappan K."/>
            <person name="Varghese N."/>
            <person name="Mukherjee S."/>
            <person name="Reddy T.B.K."/>
            <person name="Daum C."/>
            <person name="Copeland A."/>
            <person name="Chen I.A."/>
            <person name="Ivanova N.N."/>
            <person name="Kyrpides N.C."/>
            <person name="Shapiro N."/>
            <person name="Eloe-Fadrosh E.A."/>
            <person name="Pietrasiak N."/>
        </authorList>
    </citation>
    <scope>NUCLEOTIDE SEQUENCE</scope>
    <source>
        <strain evidence="2">GSE-NOS-MK-12-04C</strain>
    </source>
</reference>
<dbReference type="Pfam" id="PF04014">
    <property type="entry name" value="MazE_antitoxin"/>
    <property type="match status" value="1"/>
</dbReference>
<gene>
    <name evidence="2" type="ORF">KME60_33715</name>
</gene>
<dbReference type="Proteomes" id="UP000729701">
    <property type="component" value="Unassembled WGS sequence"/>
</dbReference>
<evidence type="ECO:0000259" key="1">
    <source>
        <dbReference type="SMART" id="SM00966"/>
    </source>
</evidence>
<dbReference type="InterPro" id="IPR007159">
    <property type="entry name" value="SpoVT-AbrB_dom"/>
</dbReference>
<keyword evidence="2" id="KW-0238">DNA-binding</keyword>
<evidence type="ECO:0000313" key="2">
    <source>
        <dbReference type="EMBL" id="MBW4672245.1"/>
    </source>
</evidence>
<dbReference type="AlphaFoldDB" id="A0A951QU21"/>
<accession>A0A951QU21</accession>
<dbReference type="SUPFAM" id="SSF89447">
    <property type="entry name" value="AbrB/MazE/MraZ-like"/>
    <property type="match status" value="1"/>
</dbReference>
<dbReference type="InterPro" id="IPR039052">
    <property type="entry name" value="Antitox_PemI-like"/>
</dbReference>
<dbReference type="GO" id="GO:0003677">
    <property type="term" value="F:DNA binding"/>
    <property type="evidence" value="ECO:0007669"/>
    <property type="project" value="UniProtKB-KW"/>
</dbReference>
<proteinExistence type="predicted"/>
<sequence>MKTQIGRWGNSLAIRIPKYIVDELALTVNGEVDCRLENGLLIIQPIHQLGKYSLQQLISQELQDEKEIDWGEPMGEEEW</sequence>
<dbReference type="SMART" id="SM00966">
    <property type="entry name" value="SpoVT_AbrB"/>
    <property type="match status" value="1"/>
</dbReference>
<comment type="caution">
    <text evidence="2">The sequence shown here is derived from an EMBL/GenBank/DDBJ whole genome shotgun (WGS) entry which is preliminary data.</text>
</comment>
<dbReference type="EMBL" id="JAHHGZ010000068">
    <property type="protein sequence ID" value="MBW4672245.1"/>
    <property type="molecule type" value="Genomic_DNA"/>
</dbReference>
<dbReference type="InterPro" id="IPR037914">
    <property type="entry name" value="SpoVT-AbrB_sf"/>
</dbReference>
<organism evidence="2 3">
    <name type="scientific">Cyanomargarita calcarea GSE-NOS-MK-12-04C</name>
    <dbReference type="NCBI Taxonomy" id="2839659"/>
    <lineage>
        <taxon>Bacteria</taxon>
        <taxon>Bacillati</taxon>
        <taxon>Cyanobacteriota</taxon>
        <taxon>Cyanophyceae</taxon>
        <taxon>Nostocales</taxon>
        <taxon>Cyanomargaritaceae</taxon>
        <taxon>Cyanomargarita</taxon>
    </lineage>
</organism>
<dbReference type="PANTHER" id="PTHR40516:SF1">
    <property type="entry name" value="ANTITOXIN CHPS-RELATED"/>
    <property type="match status" value="1"/>
</dbReference>
<dbReference type="PANTHER" id="PTHR40516">
    <property type="entry name" value="ANTITOXIN CHPS-RELATED"/>
    <property type="match status" value="1"/>
</dbReference>
<evidence type="ECO:0000313" key="3">
    <source>
        <dbReference type="Proteomes" id="UP000729701"/>
    </source>
</evidence>
<name>A0A951QU21_9CYAN</name>
<feature type="domain" description="SpoVT-AbrB" evidence="1">
    <location>
        <begin position="6"/>
        <end position="51"/>
    </location>
</feature>
<dbReference type="Gene3D" id="2.10.260.10">
    <property type="match status" value="1"/>
</dbReference>
<protein>
    <submittedName>
        <fullName evidence="2">AbrB/MazE/SpoVT family DNA-binding domain-containing protein</fullName>
    </submittedName>
</protein>